<evidence type="ECO:0000313" key="2">
    <source>
        <dbReference type="Proteomes" id="UP001165064"/>
    </source>
</evidence>
<keyword evidence="2" id="KW-1185">Reference proteome</keyword>
<reference evidence="1" key="1">
    <citation type="submission" date="2023-04" db="EMBL/GenBank/DDBJ databases">
        <title>Ambrosiozyma monospora NBRC 10751.</title>
        <authorList>
            <person name="Ichikawa N."/>
            <person name="Sato H."/>
            <person name="Tonouchi N."/>
        </authorList>
    </citation>
    <scope>NUCLEOTIDE SEQUENCE</scope>
    <source>
        <strain evidence="1">NBRC 10751</strain>
    </source>
</reference>
<dbReference type="Proteomes" id="UP001165064">
    <property type="component" value="Unassembled WGS sequence"/>
</dbReference>
<comment type="caution">
    <text evidence="1">The sequence shown here is derived from an EMBL/GenBank/DDBJ whole genome shotgun (WGS) entry which is preliminary data.</text>
</comment>
<organism evidence="1 2">
    <name type="scientific">Ambrosiozyma monospora</name>
    <name type="common">Yeast</name>
    <name type="synonym">Endomycopsis monosporus</name>
    <dbReference type="NCBI Taxonomy" id="43982"/>
    <lineage>
        <taxon>Eukaryota</taxon>
        <taxon>Fungi</taxon>
        <taxon>Dikarya</taxon>
        <taxon>Ascomycota</taxon>
        <taxon>Saccharomycotina</taxon>
        <taxon>Pichiomycetes</taxon>
        <taxon>Pichiales</taxon>
        <taxon>Pichiaceae</taxon>
        <taxon>Ambrosiozyma</taxon>
    </lineage>
</organism>
<accession>A0ACB5TYH7</accession>
<proteinExistence type="predicted"/>
<protein>
    <submittedName>
        <fullName evidence="1">Unnamed protein product</fullName>
    </submittedName>
</protein>
<dbReference type="EMBL" id="BSXS01010299">
    <property type="protein sequence ID" value="GME97918.1"/>
    <property type="molecule type" value="Genomic_DNA"/>
</dbReference>
<evidence type="ECO:0000313" key="1">
    <source>
        <dbReference type="EMBL" id="GME97918.1"/>
    </source>
</evidence>
<sequence length="350" mass="38780">MPSSSGSSVSIPPTSTNIKINNGNVNSAVSINESLQTNQKSTVNISPSDSESEIDPSGQSTASRTTTAAAGMNYRSYPHIPYVMKHIYINVVYQHLPKPKVGYGVYFGDDDTRRVSDFLPVESGAMVQVLRAAKLMALKEALRQVLLEVRPSLIATPKALNQTNSTRQNGSCLQKYCIITNSTDLKSLINKWTPHWFHDELNSYDNFKTTLMNACMLHDLVNVYYHSLQLGPLMVYHVDDVSFDVTKGLRQAWFLANSACVTKSNADIKPIKFDGSEDAVSPEDAGSNDDDEHTLFPLHHDDNMDKAFSNDNNVDQKGVSFDGVNIAAIGDSIAKSVRYHQYRIFQTYQG</sequence>
<gene>
    <name evidence="1" type="ORF">Amon02_001036000</name>
</gene>
<name>A0ACB5TYH7_AMBMO</name>